<evidence type="ECO:0000259" key="6">
    <source>
        <dbReference type="PROSITE" id="PS51158"/>
    </source>
</evidence>
<protein>
    <recommendedName>
        <fullName evidence="6">Alpha-type protein kinase domain-containing protein</fullName>
    </recommendedName>
</protein>
<accession>A0A1Z5KQE8</accession>
<organism evidence="7 8">
    <name type="scientific">Fistulifera solaris</name>
    <name type="common">Oleaginous diatom</name>
    <dbReference type="NCBI Taxonomy" id="1519565"/>
    <lineage>
        <taxon>Eukaryota</taxon>
        <taxon>Sar</taxon>
        <taxon>Stramenopiles</taxon>
        <taxon>Ochrophyta</taxon>
        <taxon>Bacillariophyta</taxon>
        <taxon>Bacillariophyceae</taxon>
        <taxon>Bacillariophycidae</taxon>
        <taxon>Naviculales</taxon>
        <taxon>Naviculaceae</taxon>
        <taxon>Fistulifera</taxon>
    </lineage>
</organism>
<keyword evidence="1" id="KW-0723">Serine/threonine-protein kinase</keyword>
<dbReference type="PANTHER" id="PTHR45992">
    <property type="entry name" value="EUKARYOTIC ELONGATION FACTOR 2 KINASE-RELATED"/>
    <property type="match status" value="1"/>
</dbReference>
<dbReference type="Pfam" id="PF02816">
    <property type="entry name" value="Alpha_kinase"/>
    <property type="match status" value="2"/>
</dbReference>
<comment type="caution">
    <text evidence="7">The sequence shown here is derived from an EMBL/GenBank/DDBJ whole genome shotgun (WGS) entry which is preliminary data.</text>
</comment>
<name>A0A1Z5KQE8_FISSO</name>
<keyword evidence="3" id="KW-0547">Nucleotide-binding</keyword>
<dbReference type="GO" id="GO:0005524">
    <property type="term" value="F:ATP binding"/>
    <property type="evidence" value="ECO:0007669"/>
    <property type="project" value="UniProtKB-KW"/>
</dbReference>
<reference evidence="7 8" key="1">
    <citation type="journal article" date="2015" name="Plant Cell">
        <title>Oil accumulation by the oleaginous diatom Fistulifera solaris as revealed by the genome and transcriptome.</title>
        <authorList>
            <person name="Tanaka T."/>
            <person name="Maeda Y."/>
            <person name="Veluchamy A."/>
            <person name="Tanaka M."/>
            <person name="Abida H."/>
            <person name="Marechal E."/>
            <person name="Bowler C."/>
            <person name="Muto M."/>
            <person name="Sunaga Y."/>
            <person name="Tanaka M."/>
            <person name="Yoshino T."/>
            <person name="Taniguchi T."/>
            <person name="Fukuda Y."/>
            <person name="Nemoto M."/>
            <person name="Matsumoto M."/>
            <person name="Wong P.S."/>
            <person name="Aburatani S."/>
            <person name="Fujibuchi W."/>
        </authorList>
    </citation>
    <scope>NUCLEOTIDE SEQUENCE [LARGE SCALE GENOMIC DNA]</scope>
    <source>
        <strain evidence="7 8">JPCC DA0580</strain>
    </source>
</reference>
<sequence length="718" mass="81000">MLSADSIYTSAITFVETEHGRLRRKQRGIDKKDLQAARKYGVRYGTHPRPNGDEAAMYVYQDLTYIVNEVTGEEVTCYAKPLELEEVPLTEEMHAEYTKARRKIQDDLDCWTSNSVLVVDTSGSMKQADVWGTRTRLAAVWVSIALDFLASRLETGEGGLTDVISVVTLGETANAIFEEEPCSWVLYNKLVKLYSETLVAPRGHGPFLPSLRMAETLLLRNPNASCAVSLTSLSDGRPSDAATGYGLDKELCYQIIENTVGDLAKKFGRRLTFKAIAMGAYDDFDMLKRMVDAADDYGAHADFCLPSMTSSALGDVFTSVATSITSTQLELTDAKSKKQRQVRSILRESRSKAGQAISRVSDDDFWIYSLDLVKRKTYEEWIESEGVNKNRRMHKYEKAALQYPHARYVAFAKGPFGEGAERFAYRFFELAADCRTIVGKAMVAKESRLILDVDCSDEKARKEYTASFCKTQQLARRLAKEFNDKLKESYRVDQRTPTVSFLDCSIYELDDPELGVLSVLVEDKLDHTKWHKWNCNNGFVDGMKEAPVFSQESLRHAAVNMTRVALFDGDIIEEGNEEEEDSSDDEKEALGVPSEKSAIVFSPFEVAQAFSHFSYRASSRKRLVCDLQGVYDEANNVLMFSDPVIHYYNPGGFTCRKNVHGRTDHGKEGMSKFFHTHSEYCGHLCKIVNRGFRKVRRFDKKSKDHSEYAQNGYQTGLA</sequence>
<dbReference type="InterPro" id="IPR004166">
    <property type="entry name" value="a-kinase_dom"/>
</dbReference>
<feature type="domain" description="Alpha-type protein kinase" evidence="6">
    <location>
        <begin position="373"/>
        <end position="695"/>
    </location>
</feature>
<dbReference type="InterPro" id="IPR011009">
    <property type="entry name" value="Kinase-like_dom_sf"/>
</dbReference>
<dbReference type="SUPFAM" id="SSF53300">
    <property type="entry name" value="vWA-like"/>
    <property type="match status" value="1"/>
</dbReference>
<keyword evidence="4" id="KW-0418">Kinase</keyword>
<gene>
    <name evidence="7" type="ORF">FisN_38Hh007</name>
</gene>
<dbReference type="SUPFAM" id="SSF56112">
    <property type="entry name" value="Protein kinase-like (PK-like)"/>
    <property type="match status" value="2"/>
</dbReference>
<dbReference type="Gene3D" id="3.20.200.10">
    <property type="entry name" value="MHCK/EF2 kinase"/>
    <property type="match status" value="1"/>
</dbReference>
<keyword evidence="5" id="KW-0067">ATP-binding</keyword>
<dbReference type="AlphaFoldDB" id="A0A1Z5KQE8"/>
<dbReference type="Proteomes" id="UP000198406">
    <property type="component" value="Unassembled WGS sequence"/>
</dbReference>
<evidence type="ECO:0000256" key="2">
    <source>
        <dbReference type="ARBA" id="ARBA00022679"/>
    </source>
</evidence>
<keyword evidence="2" id="KW-0808">Transferase</keyword>
<keyword evidence="8" id="KW-1185">Reference proteome</keyword>
<dbReference type="Gene3D" id="3.40.50.410">
    <property type="entry name" value="von Willebrand factor, type A domain"/>
    <property type="match status" value="1"/>
</dbReference>
<evidence type="ECO:0000256" key="1">
    <source>
        <dbReference type="ARBA" id="ARBA00022527"/>
    </source>
</evidence>
<dbReference type="GO" id="GO:0004674">
    <property type="term" value="F:protein serine/threonine kinase activity"/>
    <property type="evidence" value="ECO:0007669"/>
    <property type="project" value="UniProtKB-KW"/>
</dbReference>
<dbReference type="OrthoDB" id="43049at2759"/>
<dbReference type="SMART" id="SM00811">
    <property type="entry name" value="Alpha_kinase"/>
    <property type="match status" value="1"/>
</dbReference>
<evidence type="ECO:0000256" key="3">
    <source>
        <dbReference type="ARBA" id="ARBA00022741"/>
    </source>
</evidence>
<dbReference type="EMBL" id="BDSP01000274">
    <property type="protein sequence ID" value="GAX28499.1"/>
    <property type="molecule type" value="Genomic_DNA"/>
</dbReference>
<evidence type="ECO:0000256" key="4">
    <source>
        <dbReference type="ARBA" id="ARBA00022777"/>
    </source>
</evidence>
<dbReference type="InParanoid" id="A0A1Z5KQE8"/>
<dbReference type="PANTHER" id="PTHR45992:SF11">
    <property type="entry name" value="ALPHA-TYPE PROTEIN KINASE DOMAIN-CONTAINING PROTEIN"/>
    <property type="match status" value="1"/>
</dbReference>
<evidence type="ECO:0000313" key="8">
    <source>
        <dbReference type="Proteomes" id="UP000198406"/>
    </source>
</evidence>
<proteinExistence type="predicted"/>
<dbReference type="InterPro" id="IPR051852">
    <property type="entry name" value="Alpha-type_PK"/>
</dbReference>
<evidence type="ECO:0000313" key="7">
    <source>
        <dbReference type="EMBL" id="GAX28499.1"/>
    </source>
</evidence>
<evidence type="ECO:0000256" key="5">
    <source>
        <dbReference type="ARBA" id="ARBA00022840"/>
    </source>
</evidence>
<dbReference type="PROSITE" id="PS51158">
    <property type="entry name" value="ALPHA_KINASE"/>
    <property type="match status" value="1"/>
</dbReference>
<dbReference type="InterPro" id="IPR036465">
    <property type="entry name" value="vWFA_dom_sf"/>
</dbReference>